<dbReference type="EMBL" id="MU853770">
    <property type="protein sequence ID" value="KAK3942842.1"/>
    <property type="molecule type" value="Genomic_DNA"/>
</dbReference>
<feature type="region of interest" description="Disordered" evidence="1">
    <location>
        <begin position="52"/>
        <end position="72"/>
    </location>
</feature>
<protein>
    <submittedName>
        <fullName evidence="2">Uncharacterized protein</fullName>
    </submittedName>
</protein>
<proteinExistence type="predicted"/>
<comment type="caution">
    <text evidence="2">The sequence shown here is derived from an EMBL/GenBank/DDBJ whole genome shotgun (WGS) entry which is preliminary data.</text>
</comment>
<evidence type="ECO:0000313" key="2">
    <source>
        <dbReference type="EMBL" id="KAK3942842.1"/>
    </source>
</evidence>
<reference evidence="3" key="1">
    <citation type="journal article" date="2023" name="Mol. Phylogenet. Evol.">
        <title>Genome-scale phylogeny and comparative genomics of the fungal order Sordariales.</title>
        <authorList>
            <person name="Hensen N."/>
            <person name="Bonometti L."/>
            <person name="Westerberg I."/>
            <person name="Brannstrom I.O."/>
            <person name="Guillou S."/>
            <person name="Cros-Aarteil S."/>
            <person name="Calhoun S."/>
            <person name="Haridas S."/>
            <person name="Kuo A."/>
            <person name="Mondo S."/>
            <person name="Pangilinan J."/>
            <person name="Riley R."/>
            <person name="LaButti K."/>
            <person name="Andreopoulos B."/>
            <person name="Lipzen A."/>
            <person name="Chen C."/>
            <person name="Yan M."/>
            <person name="Daum C."/>
            <person name="Ng V."/>
            <person name="Clum A."/>
            <person name="Steindorff A."/>
            <person name="Ohm R.A."/>
            <person name="Martin F."/>
            <person name="Silar P."/>
            <person name="Natvig D.O."/>
            <person name="Lalanne C."/>
            <person name="Gautier V."/>
            <person name="Ament-Velasquez S.L."/>
            <person name="Kruys A."/>
            <person name="Hutchinson M.I."/>
            <person name="Powell A.J."/>
            <person name="Barry K."/>
            <person name="Miller A.N."/>
            <person name="Grigoriev I.V."/>
            <person name="Debuchy R."/>
            <person name="Gladieux P."/>
            <person name="Hiltunen Thoren M."/>
            <person name="Johannesson H."/>
        </authorList>
    </citation>
    <scope>NUCLEOTIDE SEQUENCE [LARGE SCALE GENOMIC DNA]</scope>
    <source>
        <strain evidence="3">CBS 340.73</strain>
    </source>
</reference>
<name>A0AAN6S6F2_9PEZI</name>
<dbReference type="AlphaFoldDB" id="A0AAN6S6F2"/>
<sequence>MGLFHSGQRGVDAKHALQLFPAAPTLWIINEQIYEDLDKQLQAGQAYSTDGVMEAGPAATPAPESDGSGGYREVCLASPESQDWTKSQPYQGAELCLCVPWRRRYRVPSIIPYSESAAYRNRVHREA</sequence>
<evidence type="ECO:0000313" key="3">
    <source>
        <dbReference type="Proteomes" id="UP001303473"/>
    </source>
</evidence>
<keyword evidence="3" id="KW-1185">Reference proteome</keyword>
<gene>
    <name evidence="2" type="ORF">QBC46DRAFT_339095</name>
</gene>
<organism evidence="2 3">
    <name type="scientific">Diplogelasinospora grovesii</name>
    <dbReference type="NCBI Taxonomy" id="303347"/>
    <lineage>
        <taxon>Eukaryota</taxon>
        <taxon>Fungi</taxon>
        <taxon>Dikarya</taxon>
        <taxon>Ascomycota</taxon>
        <taxon>Pezizomycotina</taxon>
        <taxon>Sordariomycetes</taxon>
        <taxon>Sordariomycetidae</taxon>
        <taxon>Sordariales</taxon>
        <taxon>Diplogelasinosporaceae</taxon>
        <taxon>Diplogelasinospora</taxon>
    </lineage>
</organism>
<accession>A0AAN6S6F2</accession>
<evidence type="ECO:0000256" key="1">
    <source>
        <dbReference type="SAM" id="MobiDB-lite"/>
    </source>
</evidence>
<dbReference type="Proteomes" id="UP001303473">
    <property type="component" value="Unassembled WGS sequence"/>
</dbReference>